<feature type="domain" description="Nuclear speckle splicing regulatory protein 1 RS-like" evidence="8">
    <location>
        <begin position="362"/>
        <end position="535"/>
    </location>
</feature>
<feature type="region of interest" description="Disordered" evidence="6">
    <location>
        <begin position="95"/>
        <end position="120"/>
    </location>
</feature>
<evidence type="ECO:0000256" key="6">
    <source>
        <dbReference type="SAM" id="MobiDB-lite"/>
    </source>
</evidence>
<accession>A0A4X1U0I0</accession>
<evidence type="ECO:0000256" key="4">
    <source>
        <dbReference type="ARBA" id="ARBA00030718"/>
    </source>
</evidence>
<dbReference type="Proteomes" id="UP000314985">
    <property type="component" value="Chromosome 12"/>
</dbReference>
<comment type="similarity">
    <text evidence="1">Belongs to the NSRP1 family.</text>
</comment>
<feature type="compositionally biased region" description="Basic and acidic residues" evidence="6">
    <location>
        <begin position="418"/>
        <end position="553"/>
    </location>
</feature>
<evidence type="ECO:0000256" key="2">
    <source>
        <dbReference type="ARBA" id="ARBA00020556"/>
    </source>
</evidence>
<dbReference type="InterPro" id="IPR042816">
    <property type="entry name" value="Nsrp1"/>
</dbReference>
<dbReference type="Pfam" id="PF09745">
    <property type="entry name" value="NSRP1_N"/>
    <property type="match status" value="1"/>
</dbReference>
<dbReference type="GO" id="GO:0000381">
    <property type="term" value="P:regulation of alternative mRNA splicing, via spliceosome"/>
    <property type="evidence" value="ECO:0007669"/>
    <property type="project" value="InterPro"/>
</dbReference>
<feature type="compositionally biased region" description="Basic and acidic residues" evidence="6">
    <location>
        <begin position="383"/>
        <end position="412"/>
    </location>
</feature>
<dbReference type="Ensembl" id="ENSSSCT00070025570.1">
    <property type="protein sequence ID" value="ENSSSCP00070021196.1"/>
    <property type="gene ID" value="ENSSSCG00070013095.1"/>
</dbReference>
<dbReference type="PANTHER" id="PTHR31938:SF4">
    <property type="entry name" value="NUCLEAR SPECKLE SPLICING REGULATORY PROTEIN 1"/>
    <property type="match status" value="1"/>
</dbReference>
<gene>
    <name evidence="9" type="primary">NSRP1</name>
</gene>
<feature type="coiled-coil region" evidence="5">
    <location>
        <begin position="178"/>
        <end position="248"/>
    </location>
</feature>
<evidence type="ECO:0000313" key="9">
    <source>
        <dbReference type="Ensembl" id="ENSSSCP00070021196.1"/>
    </source>
</evidence>
<evidence type="ECO:0000313" key="10">
    <source>
        <dbReference type="Proteomes" id="UP000314985"/>
    </source>
</evidence>
<feature type="region of interest" description="Disordered" evidence="6">
    <location>
        <begin position="1"/>
        <end position="40"/>
    </location>
</feature>
<organism evidence="9 10">
    <name type="scientific">Sus scrofa</name>
    <name type="common">Pig</name>
    <dbReference type="NCBI Taxonomy" id="9823"/>
    <lineage>
        <taxon>Eukaryota</taxon>
        <taxon>Metazoa</taxon>
        <taxon>Chordata</taxon>
        <taxon>Craniata</taxon>
        <taxon>Vertebrata</taxon>
        <taxon>Euteleostomi</taxon>
        <taxon>Mammalia</taxon>
        <taxon>Eutheria</taxon>
        <taxon>Laurasiatheria</taxon>
        <taxon>Artiodactyla</taxon>
        <taxon>Suina</taxon>
        <taxon>Suidae</taxon>
        <taxon>Sus</taxon>
    </lineage>
</organism>
<feature type="domain" description="Nuclear speckle splicing regulatory protein 1 N-terminal" evidence="7">
    <location>
        <begin position="129"/>
        <end position="247"/>
    </location>
</feature>
<feature type="compositionally biased region" description="Basic and acidic residues" evidence="6">
    <location>
        <begin position="361"/>
        <end position="370"/>
    </location>
</feature>
<dbReference type="Pfam" id="PF20427">
    <property type="entry name" value="NRP1_C"/>
    <property type="match status" value="1"/>
</dbReference>
<dbReference type="AlphaFoldDB" id="A0A4X1U0I0"/>
<name>A0A4X1U0I0_PIG</name>
<reference evidence="9" key="2">
    <citation type="submission" date="2025-08" db="UniProtKB">
        <authorList>
            <consortium name="Ensembl"/>
        </authorList>
    </citation>
    <scope>IDENTIFICATION</scope>
</reference>
<reference evidence="9 10" key="1">
    <citation type="submission" date="2017-08" db="EMBL/GenBank/DDBJ databases">
        <title>USMARCv1.0.</title>
        <authorList>
            <person name="Hannum G.I."/>
            <person name="Koren S."/>
            <person name="Schroeder S.G."/>
            <person name="Chin S.C."/>
            <person name="Nonneman D.J."/>
            <person name="Becker S.A."/>
            <person name="Rosen B.D."/>
            <person name="Bickhart D.M."/>
            <person name="Putnam N.H."/>
            <person name="Green R.E."/>
            <person name="Tuggle C.K."/>
            <person name="Liu H."/>
            <person name="Rohrer G.A."/>
            <person name="Warr A."/>
            <person name="Hall R."/>
            <person name="Kim K."/>
            <person name="Hume D.A."/>
            <person name="Talbot R."/>
            <person name="Chow W."/>
            <person name="Howe K."/>
            <person name="Schwartz A.S."/>
            <person name="Watson M."/>
            <person name="Archibald A.L."/>
            <person name="Phillippy A.M."/>
            <person name="Smith T.P.L."/>
        </authorList>
    </citation>
    <scope>NUCLEOTIDE SEQUENCE [LARGE SCALE GENOMIC DNA]</scope>
</reference>
<feature type="compositionally biased region" description="Basic residues" evidence="6">
    <location>
        <begin position="349"/>
        <end position="359"/>
    </location>
</feature>
<feature type="compositionally biased region" description="Polar residues" evidence="6">
    <location>
        <begin position="9"/>
        <end position="22"/>
    </location>
</feature>
<feature type="compositionally biased region" description="Basic and acidic residues" evidence="6">
    <location>
        <begin position="320"/>
        <end position="344"/>
    </location>
</feature>
<feature type="region of interest" description="Disordered" evidence="6">
    <location>
        <begin position="265"/>
        <end position="597"/>
    </location>
</feature>
<evidence type="ECO:0000259" key="8">
    <source>
        <dbReference type="Pfam" id="PF20427"/>
    </source>
</evidence>
<evidence type="ECO:0000259" key="7">
    <source>
        <dbReference type="Pfam" id="PF09745"/>
    </source>
</evidence>
<dbReference type="PANTHER" id="PTHR31938">
    <property type="entry name" value="NUCLEAR SPECKLE SPLICING REGULATORY PROTEIN 1"/>
    <property type="match status" value="1"/>
</dbReference>
<feature type="compositionally biased region" description="Basic and acidic residues" evidence="6">
    <location>
        <begin position="273"/>
        <end position="288"/>
    </location>
</feature>
<proteinExistence type="inferred from homology"/>
<dbReference type="InterPro" id="IPR018612">
    <property type="entry name" value="NSRP1_N"/>
</dbReference>
<evidence type="ECO:0000256" key="5">
    <source>
        <dbReference type="SAM" id="Coils"/>
    </source>
</evidence>
<evidence type="ECO:0000256" key="1">
    <source>
        <dbReference type="ARBA" id="ARBA00010126"/>
    </source>
</evidence>
<feature type="compositionally biased region" description="Basic and acidic residues" evidence="6">
    <location>
        <begin position="567"/>
        <end position="586"/>
    </location>
</feature>
<sequence>MPKAKPEQPGTQLHQAIENTNPAGRRVPGRLRPRESSRNDALTCVSVTSASATFSGDGSKMAIPGRQNVVLRSHRKGYGLILPKKAQQLHPVLQKPSVFGNDSDDDDETSVSESLQREAAKKQAMKQTKLEIQKALAEDSTVYEYDSIYDEMQKKKEESNPRLLLGKDRKPKYIHNLLKAVEIRKKEQEKRMEKKIQREREMEKGEFDDKEAFVTSAYKKKLQERAEEEERERRAAALEARLDVTKQRDLSGFYRHLLNQAVGEEEVPTCSFREARSGIKEEKSKGYPDEVSSENRIPHEKCSLQTVVKVEENPDADSDLDAKSSEDDAVEENKGNCRREKGTETLKNNSKHHRNHTHSRSSSEEREHGTKHYAKSTKSRGHEKREDPHQERQSREQDSYFTDRDHRKEKKDSHRHREASYRDSHWKRPEQEDRLRGRDQRERNDREWKREKDKEKYPSREQERERQRNSYDRHGEKGEEKEEKSKEREARKERYENSDKSRDREKREVSFQSSERNRDRKENSPDSRAKDRFNQERANRMRNLEKDKERNPEKPSSSETSLGAKHRIPEECQETDKEQERPHEAVSKFAKRSNEETVMSARDRYLARQMARVNAKTYIEKEDD</sequence>
<feature type="compositionally biased region" description="Basic residues" evidence="6">
    <location>
        <begin position="371"/>
        <end position="382"/>
    </location>
</feature>
<evidence type="ECO:0000256" key="3">
    <source>
        <dbReference type="ARBA" id="ARBA00023054"/>
    </source>
</evidence>
<keyword evidence="3 5" id="KW-0175">Coiled coil</keyword>
<protein>
    <recommendedName>
        <fullName evidence="2">Nuclear speckle splicing regulatory protein 1</fullName>
    </recommendedName>
    <alternativeName>
        <fullName evidence="4">Coiled-coil domain-containing protein 55</fullName>
    </alternativeName>
</protein>
<dbReference type="InterPro" id="IPR046850">
    <property type="entry name" value="NRP1_C"/>
</dbReference>